<dbReference type="PRINTS" id="PR00368">
    <property type="entry name" value="FADPNR"/>
</dbReference>
<evidence type="ECO:0000259" key="7">
    <source>
        <dbReference type="Pfam" id="PF07992"/>
    </source>
</evidence>
<organism evidence="8 9">
    <name type="scientific">Rhodococcus chondri</name>
    <dbReference type="NCBI Taxonomy" id="3065941"/>
    <lineage>
        <taxon>Bacteria</taxon>
        <taxon>Bacillati</taxon>
        <taxon>Actinomycetota</taxon>
        <taxon>Actinomycetes</taxon>
        <taxon>Mycobacteriales</taxon>
        <taxon>Nocardiaceae</taxon>
        <taxon>Rhodococcus</taxon>
    </lineage>
</organism>
<dbReference type="PANTHER" id="PTHR42913">
    <property type="entry name" value="APOPTOSIS-INDUCING FACTOR 1"/>
    <property type="match status" value="1"/>
</dbReference>
<accession>A0ABU7JM72</accession>
<dbReference type="InterPro" id="IPR036188">
    <property type="entry name" value="FAD/NAD-bd_sf"/>
</dbReference>
<dbReference type="Pfam" id="PF07992">
    <property type="entry name" value="Pyr_redox_2"/>
    <property type="match status" value="1"/>
</dbReference>
<keyword evidence="3" id="KW-0285">Flavoprotein</keyword>
<evidence type="ECO:0000313" key="8">
    <source>
        <dbReference type="EMBL" id="MEE2030569.1"/>
    </source>
</evidence>
<dbReference type="Gene3D" id="3.50.50.100">
    <property type="match status" value="1"/>
</dbReference>
<evidence type="ECO:0000256" key="4">
    <source>
        <dbReference type="ARBA" id="ARBA00022827"/>
    </source>
</evidence>
<evidence type="ECO:0000256" key="3">
    <source>
        <dbReference type="ARBA" id="ARBA00022630"/>
    </source>
</evidence>
<dbReference type="SUPFAM" id="SSF51905">
    <property type="entry name" value="FAD/NAD(P)-binding domain"/>
    <property type="match status" value="1"/>
</dbReference>
<dbReference type="EMBL" id="JAUZMZ010000001">
    <property type="protein sequence ID" value="MEE2030569.1"/>
    <property type="molecule type" value="Genomic_DNA"/>
</dbReference>
<evidence type="ECO:0000256" key="1">
    <source>
        <dbReference type="ARBA" id="ARBA00001974"/>
    </source>
</evidence>
<gene>
    <name evidence="8" type="ORF">Q8814_00310</name>
</gene>
<keyword evidence="5" id="KW-0560">Oxidoreductase</keyword>
<dbReference type="Proteomes" id="UP001331936">
    <property type="component" value="Unassembled WGS sequence"/>
</dbReference>
<dbReference type="InterPro" id="IPR051169">
    <property type="entry name" value="NADH-Q_oxidoreductase"/>
</dbReference>
<feature type="region of interest" description="Disordered" evidence="6">
    <location>
        <begin position="376"/>
        <end position="402"/>
    </location>
</feature>
<evidence type="ECO:0000313" key="9">
    <source>
        <dbReference type="Proteomes" id="UP001331936"/>
    </source>
</evidence>
<dbReference type="PRINTS" id="PR00469">
    <property type="entry name" value="PNDRDTASEII"/>
</dbReference>
<reference evidence="8 9" key="1">
    <citation type="submission" date="2023-08" db="EMBL/GenBank/DDBJ databases">
        <authorList>
            <person name="Girao M."/>
            <person name="Carvalho M.F."/>
        </authorList>
    </citation>
    <scope>NUCLEOTIDE SEQUENCE [LARGE SCALE GENOMIC DNA]</scope>
    <source>
        <strain evidence="8 9">CC-R104</strain>
    </source>
</reference>
<keyword evidence="9" id="KW-1185">Reference proteome</keyword>
<feature type="domain" description="FAD/NAD(P)-binding" evidence="7">
    <location>
        <begin position="7"/>
        <end position="282"/>
    </location>
</feature>
<dbReference type="InterPro" id="IPR023753">
    <property type="entry name" value="FAD/NAD-binding_dom"/>
</dbReference>
<protein>
    <submittedName>
        <fullName evidence="8">FAD-dependent oxidoreductase</fullName>
    </submittedName>
</protein>
<name>A0ABU7JM72_9NOCA</name>
<comment type="caution">
    <text evidence="8">The sequence shown here is derived from an EMBL/GenBank/DDBJ whole genome shotgun (WGS) entry which is preliminary data.</text>
</comment>
<dbReference type="RefSeq" id="WP_330149992.1">
    <property type="nucleotide sequence ID" value="NZ_JAUZMZ010000001.1"/>
</dbReference>
<comment type="cofactor">
    <cofactor evidence="1">
        <name>FAD</name>
        <dbReference type="ChEBI" id="CHEBI:57692"/>
    </cofactor>
</comment>
<sequence>MSHPRTRVIVIGGGYAGTVAANRLSRRAAVTVINPRPHFVQRTRLHQYAVGNHHASGDYRKLLGKGAELLVDTATRIEPDTRTVHLESGGTVEYDYLIYAVGSTATRRFTVPGVEEFAFPVAEFEHAERLKYALSNLDADAMITVVGGGFTGLETAGELAEQGRRVRLVCSGAAGPTLTERARRATHERLSSLQVEILENARVTRVGPDGLALDDGTVLESAITVWTAGFGVPELARSSGFSTDTLGRLLTDETLTSIDDDRVIAAGDCAAPSGDPVRMACQSALPLGLAAADTVLSRIAGDEPADLDFGFNGVGVSLGRRSSVIQFHERDDTPKDQVHAGRIAAAVKDLGLKAAMAGLRMEALRPGIVGFPRGGRHPSNAVARTEHPSAAVSTEQLSERSV</sequence>
<evidence type="ECO:0000256" key="5">
    <source>
        <dbReference type="ARBA" id="ARBA00023002"/>
    </source>
</evidence>
<evidence type="ECO:0000256" key="6">
    <source>
        <dbReference type="SAM" id="MobiDB-lite"/>
    </source>
</evidence>
<comment type="similarity">
    <text evidence="2">Belongs to the NADH dehydrogenase family.</text>
</comment>
<keyword evidence="4" id="KW-0274">FAD</keyword>
<dbReference type="PANTHER" id="PTHR42913:SF3">
    <property type="entry name" value="64 KDA MITOCHONDRIAL NADH DEHYDROGENASE (EUROFUNG)"/>
    <property type="match status" value="1"/>
</dbReference>
<evidence type="ECO:0000256" key="2">
    <source>
        <dbReference type="ARBA" id="ARBA00005272"/>
    </source>
</evidence>
<proteinExistence type="inferred from homology"/>